<dbReference type="Pfam" id="PF25304">
    <property type="entry name" value="WHD_eIF2D"/>
    <property type="match status" value="1"/>
</dbReference>
<organism evidence="3 4">
    <name type="scientific">Rosa chinensis</name>
    <name type="common">China rose</name>
    <dbReference type="NCBI Taxonomy" id="74649"/>
    <lineage>
        <taxon>Eukaryota</taxon>
        <taxon>Viridiplantae</taxon>
        <taxon>Streptophyta</taxon>
        <taxon>Embryophyta</taxon>
        <taxon>Tracheophyta</taxon>
        <taxon>Spermatophyta</taxon>
        <taxon>Magnoliopsida</taxon>
        <taxon>eudicotyledons</taxon>
        <taxon>Gunneridae</taxon>
        <taxon>Pentapetalae</taxon>
        <taxon>rosids</taxon>
        <taxon>fabids</taxon>
        <taxon>Rosales</taxon>
        <taxon>Rosaceae</taxon>
        <taxon>Rosoideae</taxon>
        <taxon>Rosoideae incertae sedis</taxon>
        <taxon>Rosa</taxon>
    </lineage>
</organism>
<dbReference type="InterPro" id="IPR039757">
    <property type="entry name" value="EIF2D"/>
</dbReference>
<sequence>MPFASIAYNSQRQRPSHARKHSMVWSNYVLPCRPSGITLDIKKSSHKKLSKWLQAKCSTGLVRYAFIFLFLISGHFFSFNLVILRVSCIGIFVVLILNTFCTSLWCCQRSAPLCINAWFCCSILDSGDSSLYLIVIVHTWFV</sequence>
<comment type="caution">
    <text evidence="3">The sequence shown here is derived from an EMBL/GenBank/DDBJ whole genome shotgun (WGS) entry which is preliminary data.</text>
</comment>
<dbReference type="STRING" id="74649.A0A2P6PKE1"/>
<dbReference type="EMBL" id="PDCK01000044">
    <property type="protein sequence ID" value="PRQ22397.1"/>
    <property type="molecule type" value="Genomic_DNA"/>
</dbReference>
<dbReference type="AlphaFoldDB" id="A0A2P6PKE1"/>
<feature type="transmembrane region" description="Helical" evidence="1">
    <location>
        <begin position="83"/>
        <end position="105"/>
    </location>
</feature>
<dbReference type="PANTHER" id="PTHR12217">
    <property type="entry name" value="EUKARYOTIC TRANSLATION INITIATION FACTOR 2D"/>
    <property type="match status" value="1"/>
</dbReference>
<dbReference type="PANTHER" id="PTHR12217:SF4">
    <property type="entry name" value="EUKARYOTIC TRANSLATION INITIATION FACTOR 2D"/>
    <property type="match status" value="1"/>
</dbReference>
<proteinExistence type="predicted"/>
<keyword evidence="1" id="KW-0472">Membrane</keyword>
<keyword evidence="4" id="KW-1185">Reference proteome</keyword>
<keyword evidence="1" id="KW-0812">Transmembrane</keyword>
<evidence type="ECO:0000313" key="3">
    <source>
        <dbReference type="EMBL" id="PRQ22397.1"/>
    </source>
</evidence>
<feature type="transmembrane region" description="Helical" evidence="1">
    <location>
        <begin position="117"/>
        <end position="141"/>
    </location>
</feature>
<evidence type="ECO:0000313" key="4">
    <source>
        <dbReference type="Proteomes" id="UP000238479"/>
    </source>
</evidence>
<dbReference type="InterPro" id="IPR057429">
    <property type="entry name" value="WH_eIF2D"/>
</dbReference>
<dbReference type="GO" id="GO:0003743">
    <property type="term" value="F:translation initiation factor activity"/>
    <property type="evidence" value="ECO:0007669"/>
    <property type="project" value="InterPro"/>
</dbReference>
<gene>
    <name evidence="3" type="ORF">RchiOBHm_Chr6g0249851</name>
</gene>
<feature type="domain" description="eIF2D winged helix" evidence="2">
    <location>
        <begin position="22"/>
        <end position="63"/>
    </location>
</feature>
<dbReference type="Proteomes" id="UP000238479">
    <property type="component" value="Chromosome 6"/>
</dbReference>
<accession>A0A2P6PKE1</accession>
<dbReference type="Gramene" id="PRQ22397">
    <property type="protein sequence ID" value="PRQ22397"/>
    <property type="gene ID" value="RchiOBHm_Chr6g0249851"/>
</dbReference>
<feature type="transmembrane region" description="Helical" evidence="1">
    <location>
        <begin position="61"/>
        <end position="77"/>
    </location>
</feature>
<evidence type="ECO:0000259" key="2">
    <source>
        <dbReference type="Pfam" id="PF25304"/>
    </source>
</evidence>
<evidence type="ECO:0000256" key="1">
    <source>
        <dbReference type="SAM" id="Phobius"/>
    </source>
</evidence>
<keyword evidence="1" id="KW-1133">Transmembrane helix</keyword>
<reference evidence="3 4" key="1">
    <citation type="journal article" date="2018" name="Nat. Genet.">
        <title>The Rosa genome provides new insights in the design of modern roses.</title>
        <authorList>
            <person name="Bendahmane M."/>
        </authorList>
    </citation>
    <scope>NUCLEOTIDE SEQUENCE [LARGE SCALE GENOMIC DNA]</scope>
    <source>
        <strain evidence="4">cv. Old Blush</strain>
    </source>
</reference>
<name>A0A2P6PKE1_ROSCH</name>
<dbReference type="GO" id="GO:0001731">
    <property type="term" value="P:formation of translation preinitiation complex"/>
    <property type="evidence" value="ECO:0007669"/>
    <property type="project" value="InterPro"/>
</dbReference>
<protein>
    <recommendedName>
        <fullName evidence="2">eIF2D winged helix domain-containing protein</fullName>
    </recommendedName>
</protein>